<dbReference type="InterPro" id="IPR011990">
    <property type="entry name" value="TPR-like_helical_dom_sf"/>
</dbReference>
<dbReference type="InterPro" id="IPR046880">
    <property type="entry name" value="TPR-S"/>
</dbReference>
<dbReference type="OrthoDB" id="2974768at2"/>
<dbReference type="Gene3D" id="1.25.40.10">
    <property type="entry name" value="Tetratricopeptide repeat domain"/>
    <property type="match status" value="1"/>
</dbReference>
<organism evidence="1 2">
    <name type="scientific">Parapontixanthobacter aurantiacus</name>
    <dbReference type="NCBI Taxonomy" id="1463599"/>
    <lineage>
        <taxon>Bacteria</taxon>
        <taxon>Pseudomonadati</taxon>
        <taxon>Pseudomonadota</taxon>
        <taxon>Alphaproteobacteria</taxon>
        <taxon>Sphingomonadales</taxon>
        <taxon>Erythrobacteraceae</taxon>
        <taxon>Parapontixanthobacter</taxon>
    </lineage>
</organism>
<proteinExistence type="predicted"/>
<dbReference type="SUPFAM" id="SSF48452">
    <property type="entry name" value="TPR-like"/>
    <property type="match status" value="1"/>
</dbReference>
<dbReference type="Proteomes" id="UP000433104">
    <property type="component" value="Unassembled WGS sequence"/>
</dbReference>
<gene>
    <name evidence="1" type="ORF">GRI38_11060</name>
</gene>
<evidence type="ECO:0000313" key="1">
    <source>
        <dbReference type="EMBL" id="MXO86563.1"/>
    </source>
</evidence>
<dbReference type="RefSeq" id="WP_160683763.1">
    <property type="nucleotide sequence ID" value="NZ_WTYW01000003.1"/>
</dbReference>
<dbReference type="AlphaFoldDB" id="A0A844ZGQ9"/>
<dbReference type="Pfam" id="PF20308">
    <property type="entry name" value="TPR-S"/>
    <property type="match status" value="1"/>
</dbReference>
<name>A0A844ZGQ9_9SPHN</name>
<sequence length="542" mass="58015">MTKDMRRSSNRSAILSVVALARAGALDHAWATFEEAGLDEVRDDPRVLTVKGRLLKDRARMLEAHGQTDDARQTFSQAADAYQMAASLDPATYPLINAATLRLLAGDEAQSRELARTVLDRIADNPDEPETPFYKSATRAEARLLVGDTSAALDDLSEAVSLAPRAWEDHAVTLRQFEMIMAMRGEDTGPLDPLKPPRTLHFAGHIRFGGAIDEDALCKQVRAYLERANIGFAFGALAAGADIIIAEQVVAHGAELHAVLPGGRRAFGEMSVVPSDEDWEDRFERLLSKADTVREIEPVGDPPDAAMIALGNLVAMGCATMLAERYATQSCQLLLMRDGNHEAVQAASATGEAGAIWRGGGRPQEIITVDAPAAVTAPCEETRDHRMQHPVVCLAVAPADEDARLAARPDLLDALHRACGSHSYKLPPRWSDGKIVLSFGDVEEALALGMTLAGEGWRIGGDLVAAQPFADPFTGTRMLGDAPLAPLAGTVRSALSRQFIATENLAAAARALAPHAARMEPIGELEERPGATPLALYSVRAA</sequence>
<accession>A0A844ZGQ9</accession>
<comment type="caution">
    <text evidence="1">The sequence shown here is derived from an EMBL/GenBank/DDBJ whole genome shotgun (WGS) entry which is preliminary data.</text>
</comment>
<protein>
    <submittedName>
        <fullName evidence="1">DUF4071 domain-containing protein</fullName>
    </submittedName>
</protein>
<reference evidence="1 2" key="1">
    <citation type="submission" date="2019-12" db="EMBL/GenBank/DDBJ databases">
        <title>Genomic-based taxomic classification of the family Erythrobacteraceae.</title>
        <authorList>
            <person name="Xu L."/>
        </authorList>
    </citation>
    <scope>NUCLEOTIDE SEQUENCE [LARGE SCALE GENOMIC DNA]</scope>
    <source>
        <strain evidence="1 2">MCCC 1A09962</strain>
    </source>
</reference>
<evidence type="ECO:0000313" key="2">
    <source>
        <dbReference type="Proteomes" id="UP000433104"/>
    </source>
</evidence>
<dbReference type="EMBL" id="WTYW01000003">
    <property type="protein sequence ID" value="MXO86563.1"/>
    <property type="molecule type" value="Genomic_DNA"/>
</dbReference>
<keyword evidence="2" id="KW-1185">Reference proteome</keyword>